<accession>A0A6A5ZSS9</accession>
<dbReference type="EMBL" id="ML977310">
    <property type="protein sequence ID" value="KAF2122720.1"/>
    <property type="molecule type" value="Genomic_DNA"/>
</dbReference>
<gene>
    <name evidence="2" type="ORF">BDV96DRAFT_593222</name>
</gene>
<reference evidence="2" key="1">
    <citation type="journal article" date="2020" name="Stud. Mycol.">
        <title>101 Dothideomycetes genomes: a test case for predicting lifestyles and emergence of pathogens.</title>
        <authorList>
            <person name="Haridas S."/>
            <person name="Albert R."/>
            <person name="Binder M."/>
            <person name="Bloem J."/>
            <person name="Labutti K."/>
            <person name="Salamov A."/>
            <person name="Andreopoulos B."/>
            <person name="Baker S."/>
            <person name="Barry K."/>
            <person name="Bills G."/>
            <person name="Bluhm B."/>
            <person name="Cannon C."/>
            <person name="Castanera R."/>
            <person name="Culley D."/>
            <person name="Daum C."/>
            <person name="Ezra D."/>
            <person name="Gonzalez J."/>
            <person name="Henrissat B."/>
            <person name="Kuo A."/>
            <person name="Liang C."/>
            <person name="Lipzen A."/>
            <person name="Lutzoni F."/>
            <person name="Magnuson J."/>
            <person name="Mondo S."/>
            <person name="Nolan M."/>
            <person name="Ohm R."/>
            <person name="Pangilinan J."/>
            <person name="Park H.-J."/>
            <person name="Ramirez L."/>
            <person name="Alfaro M."/>
            <person name="Sun H."/>
            <person name="Tritt A."/>
            <person name="Yoshinaga Y."/>
            <person name="Zwiers L.-H."/>
            <person name="Turgeon B."/>
            <person name="Goodwin S."/>
            <person name="Spatafora J."/>
            <person name="Crous P."/>
            <person name="Grigoriev I."/>
        </authorList>
    </citation>
    <scope>NUCLEOTIDE SEQUENCE</scope>
    <source>
        <strain evidence="2">CBS 627.86</strain>
    </source>
</reference>
<evidence type="ECO:0000313" key="3">
    <source>
        <dbReference type="Proteomes" id="UP000799770"/>
    </source>
</evidence>
<evidence type="ECO:0000313" key="2">
    <source>
        <dbReference type="EMBL" id="KAF2122720.1"/>
    </source>
</evidence>
<dbReference type="AlphaFoldDB" id="A0A6A5ZSS9"/>
<dbReference type="OrthoDB" id="5428863at2759"/>
<evidence type="ECO:0000259" key="1">
    <source>
        <dbReference type="Pfam" id="PF06985"/>
    </source>
</evidence>
<proteinExistence type="predicted"/>
<dbReference type="InterPro" id="IPR010730">
    <property type="entry name" value="HET"/>
</dbReference>
<sequence>MDPIEDQDQGPINVPTYAPDDLCKYCRDLDLDSAFSSFTGIWNSWFGRKSRPLNPAIHGWAPLQLDCPLCQFFSTLRSADPGTRDEAKAFCLRRRRAADVFDPLSDKPQFRSVSMTKVELNIRKFVYQEASGRILVVEPEGGKDRTWLDPLPCIIFNCSPKSKPKHIHGYLPKLKFDANEARKWLEHCLQTSSHTQCSEKKLKGKNVLRVIDCSNKRLLDLPSSAKYVCLSYCWGDFRPASPSADGLPALPQTIKDAISVVLDLGFTYLWVDAYCIDQGNALAKHIDIRRMDKIYRGATLTIIAATGTSASHGLPGVSRPWNTTSLQTLRLGKTTLLAGIERPEVLLNTSPWNQRGWTFQEGLLSTRRLVFTEKEAIFQCASMCVMSSFHCPPSLTEMWHGLPDTESQRLRSYPNSLRDWANMDWQRSSLNMFDDVSFVQASAWSMISQFLLRTLSYEQDIINAVSGILDVLFDGKHHFALPYSLGSLNDRRFRESLLWTHSDIAREWSTTELSRYTTPREKPRCLHRRDGFPSWSWAGWKNWDSSSSMLRTVFTAANVDNDKWDGSISVFDGIRGLSLSELKSKPRQQDILNEPSTQYLIIETWVLRCDSAETFSEDGNGGFKLHFHWGPHEPSSYHVDLENESELSPRLDLGRVYFIPLHYKGFRVRADDPPKTKMFYTGAEENFTIDTQIEFLVVARRRAGSDSVFGEIYERIGSGFARFSHAAYREFGETAFNKERIVLG</sequence>
<feature type="domain" description="Heterokaryon incompatibility" evidence="1">
    <location>
        <begin position="227"/>
        <end position="361"/>
    </location>
</feature>
<organism evidence="2 3">
    <name type="scientific">Lophiotrema nucula</name>
    <dbReference type="NCBI Taxonomy" id="690887"/>
    <lineage>
        <taxon>Eukaryota</taxon>
        <taxon>Fungi</taxon>
        <taxon>Dikarya</taxon>
        <taxon>Ascomycota</taxon>
        <taxon>Pezizomycotina</taxon>
        <taxon>Dothideomycetes</taxon>
        <taxon>Pleosporomycetidae</taxon>
        <taxon>Pleosporales</taxon>
        <taxon>Lophiotremataceae</taxon>
        <taxon>Lophiotrema</taxon>
    </lineage>
</organism>
<protein>
    <submittedName>
        <fullName evidence="2">Heterokaryon incompatibility protein-domain-containing protein</fullName>
    </submittedName>
</protein>
<dbReference type="PANTHER" id="PTHR33112">
    <property type="entry name" value="DOMAIN PROTEIN, PUTATIVE-RELATED"/>
    <property type="match status" value="1"/>
</dbReference>
<dbReference type="Proteomes" id="UP000799770">
    <property type="component" value="Unassembled WGS sequence"/>
</dbReference>
<dbReference type="Pfam" id="PF06985">
    <property type="entry name" value="HET"/>
    <property type="match status" value="1"/>
</dbReference>
<name>A0A6A5ZSS9_9PLEO</name>
<dbReference type="PANTHER" id="PTHR33112:SF1">
    <property type="entry name" value="HETEROKARYON INCOMPATIBILITY DOMAIN-CONTAINING PROTEIN"/>
    <property type="match status" value="1"/>
</dbReference>
<keyword evidence="3" id="KW-1185">Reference proteome</keyword>